<dbReference type="SUPFAM" id="SSF50022">
    <property type="entry name" value="ISP domain"/>
    <property type="match status" value="1"/>
</dbReference>
<dbReference type="GO" id="GO:0051537">
    <property type="term" value="F:2 iron, 2 sulfur cluster binding"/>
    <property type="evidence" value="ECO:0007669"/>
    <property type="project" value="UniProtKB-KW"/>
</dbReference>
<reference evidence="10" key="1">
    <citation type="submission" date="2021-05" db="EMBL/GenBank/DDBJ databases">
        <title>Complete genome sequence of the cellulolytic planctomycete Telmatocola sphagniphila SP2T and characterization of the first cellulase from planctomycetes.</title>
        <authorList>
            <person name="Rakitin A.L."/>
            <person name="Beletsky A.V."/>
            <person name="Naumoff D.G."/>
            <person name="Kulichevskaya I.S."/>
            <person name="Mardanov A.V."/>
            <person name="Ravin N.V."/>
            <person name="Dedysh S.N."/>
        </authorList>
    </citation>
    <scope>NUCLEOTIDE SEQUENCE</scope>
    <source>
        <strain evidence="10">SP2T</strain>
    </source>
</reference>
<dbReference type="Pfam" id="PF00355">
    <property type="entry name" value="Rieske"/>
    <property type="match status" value="1"/>
</dbReference>
<evidence type="ECO:0000256" key="3">
    <source>
        <dbReference type="ARBA" id="ARBA00023004"/>
    </source>
</evidence>
<proteinExistence type="predicted"/>
<dbReference type="PROSITE" id="PS51257">
    <property type="entry name" value="PROKAR_LIPOPROTEIN"/>
    <property type="match status" value="1"/>
</dbReference>
<dbReference type="Gene3D" id="2.102.10.10">
    <property type="entry name" value="Rieske [2Fe-2S] iron-sulphur domain"/>
    <property type="match status" value="1"/>
</dbReference>
<evidence type="ECO:0000256" key="5">
    <source>
        <dbReference type="ARBA" id="ARBA00023157"/>
    </source>
</evidence>
<dbReference type="PANTHER" id="PTHR10134">
    <property type="entry name" value="CYTOCHROME B-C1 COMPLEX SUBUNIT RIESKE, MITOCHONDRIAL"/>
    <property type="match status" value="1"/>
</dbReference>
<evidence type="ECO:0000256" key="6">
    <source>
        <dbReference type="ARBA" id="ARBA00034078"/>
    </source>
</evidence>
<keyword evidence="2" id="KW-0479">Metal-binding</keyword>
<keyword evidence="3" id="KW-0408">Iron</keyword>
<evidence type="ECO:0000256" key="1">
    <source>
        <dbReference type="ARBA" id="ARBA00022714"/>
    </source>
</evidence>
<evidence type="ECO:0000256" key="8">
    <source>
        <dbReference type="SAM" id="Phobius"/>
    </source>
</evidence>
<dbReference type="InterPro" id="IPR017941">
    <property type="entry name" value="Rieske_2Fe-2S"/>
</dbReference>
<dbReference type="CDD" id="cd03467">
    <property type="entry name" value="Rieske"/>
    <property type="match status" value="1"/>
</dbReference>
<organism evidence="10 11">
    <name type="scientific">Telmatocola sphagniphila</name>
    <dbReference type="NCBI Taxonomy" id="1123043"/>
    <lineage>
        <taxon>Bacteria</taxon>
        <taxon>Pseudomonadati</taxon>
        <taxon>Planctomycetota</taxon>
        <taxon>Planctomycetia</taxon>
        <taxon>Gemmatales</taxon>
        <taxon>Gemmataceae</taxon>
    </lineage>
</organism>
<dbReference type="Proteomes" id="UP000676194">
    <property type="component" value="Chromosome"/>
</dbReference>
<dbReference type="EMBL" id="CP074694">
    <property type="protein sequence ID" value="QVL30634.1"/>
    <property type="molecule type" value="Genomic_DNA"/>
</dbReference>
<dbReference type="GO" id="GO:0016020">
    <property type="term" value="C:membrane"/>
    <property type="evidence" value="ECO:0007669"/>
    <property type="project" value="InterPro"/>
</dbReference>
<keyword evidence="1" id="KW-0001">2Fe-2S</keyword>
<dbReference type="AlphaFoldDB" id="A0A8E6ESF1"/>
<sequence>MKTELPLAPDTDTGSPSRRVFIQVVTAAVGCGYAGMIGYPVYKYLASPIEKAEAAGAVSEVTLPKADELPKGSATIFKFGNKPAMLIHLPNGEWTALSAVCTHLACTVQYEPEKERIYCACHGGTYDPASGKNVSGPPPRPLDRFQVKVQPGSVTVTRS</sequence>
<dbReference type="RefSeq" id="WP_213494505.1">
    <property type="nucleotide sequence ID" value="NZ_CP074694.1"/>
</dbReference>
<comment type="cofactor">
    <cofactor evidence="6">
        <name>[2Fe-2S] cluster</name>
        <dbReference type="ChEBI" id="CHEBI:190135"/>
    </cofactor>
</comment>
<feature type="domain" description="Rieske" evidence="9">
    <location>
        <begin position="61"/>
        <end position="156"/>
    </location>
</feature>
<evidence type="ECO:0000256" key="7">
    <source>
        <dbReference type="SAM" id="MobiDB-lite"/>
    </source>
</evidence>
<dbReference type="InterPro" id="IPR005805">
    <property type="entry name" value="Rieske_Fe-S_prot_C"/>
</dbReference>
<keyword evidence="11" id="KW-1185">Reference proteome</keyword>
<name>A0A8E6ESF1_9BACT</name>
<feature type="region of interest" description="Disordered" evidence="7">
    <location>
        <begin position="130"/>
        <end position="159"/>
    </location>
</feature>
<evidence type="ECO:0000256" key="2">
    <source>
        <dbReference type="ARBA" id="ARBA00022723"/>
    </source>
</evidence>
<protein>
    <submittedName>
        <fullName evidence="10">Rieske (2Fe-2S) protein</fullName>
    </submittedName>
</protein>
<accession>A0A8E6ESF1</accession>
<evidence type="ECO:0000256" key="4">
    <source>
        <dbReference type="ARBA" id="ARBA00023014"/>
    </source>
</evidence>
<keyword evidence="8" id="KW-0812">Transmembrane</keyword>
<gene>
    <name evidence="10" type="ORF">KIH39_17465</name>
</gene>
<dbReference type="PRINTS" id="PR00162">
    <property type="entry name" value="RIESKE"/>
</dbReference>
<dbReference type="InterPro" id="IPR014349">
    <property type="entry name" value="Rieske_Fe-S_prot"/>
</dbReference>
<keyword evidence="5" id="KW-1015">Disulfide bond</keyword>
<keyword evidence="8" id="KW-1133">Transmembrane helix</keyword>
<feature type="transmembrane region" description="Helical" evidence="8">
    <location>
        <begin position="20"/>
        <end position="42"/>
    </location>
</feature>
<dbReference type="PROSITE" id="PS51296">
    <property type="entry name" value="RIESKE"/>
    <property type="match status" value="1"/>
</dbReference>
<evidence type="ECO:0000313" key="11">
    <source>
        <dbReference type="Proteomes" id="UP000676194"/>
    </source>
</evidence>
<evidence type="ECO:0000259" key="9">
    <source>
        <dbReference type="PROSITE" id="PS51296"/>
    </source>
</evidence>
<dbReference type="KEGG" id="tsph:KIH39_17465"/>
<dbReference type="InterPro" id="IPR036922">
    <property type="entry name" value="Rieske_2Fe-2S_sf"/>
</dbReference>
<evidence type="ECO:0000313" key="10">
    <source>
        <dbReference type="EMBL" id="QVL30634.1"/>
    </source>
</evidence>
<keyword evidence="4" id="KW-0411">Iron-sulfur</keyword>
<keyword evidence="8" id="KW-0472">Membrane</keyword>
<dbReference type="GO" id="GO:0046872">
    <property type="term" value="F:metal ion binding"/>
    <property type="evidence" value="ECO:0007669"/>
    <property type="project" value="UniProtKB-KW"/>
</dbReference>